<evidence type="ECO:0000256" key="1">
    <source>
        <dbReference type="SAM" id="MobiDB-lite"/>
    </source>
</evidence>
<dbReference type="AlphaFoldDB" id="A0A412YQ74"/>
<comment type="caution">
    <text evidence="2">The sequence shown here is derived from an EMBL/GenBank/DDBJ whole genome shotgun (WGS) entry which is preliminary data.</text>
</comment>
<reference evidence="2 3" key="1">
    <citation type="submission" date="2018-08" db="EMBL/GenBank/DDBJ databases">
        <title>A genome reference for cultivated species of the human gut microbiota.</title>
        <authorList>
            <person name="Zou Y."/>
            <person name="Xue W."/>
            <person name="Luo G."/>
        </authorList>
    </citation>
    <scope>NUCLEOTIDE SEQUENCE [LARGE SCALE GENOMIC DNA]</scope>
    <source>
        <strain evidence="2 3">AF14-26</strain>
    </source>
</reference>
<accession>A0A412YQ74</accession>
<dbReference type="Proteomes" id="UP000286270">
    <property type="component" value="Unassembled WGS sequence"/>
</dbReference>
<protein>
    <submittedName>
        <fullName evidence="2">Uncharacterized protein</fullName>
    </submittedName>
</protein>
<proteinExistence type="predicted"/>
<sequence length="75" mass="8960">MVRTVKTTVHRRRKNGAPLLNKRCTALEETVHRCFRPLRASFRRRRLRRQNRQRTSTPKCTGRPFCMNPLPIDSK</sequence>
<evidence type="ECO:0000313" key="2">
    <source>
        <dbReference type="EMBL" id="RGV59656.1"/>
    </source>
</evidence>
<name>A0A412YQ74_BACFG</name>
<dbReference type="EMBL" id="QRZH01000001">
    <property type="protein sequence ID" value="RGV59656.1"/>
    <property type="molecule type" value="Genomic_DNA"/>
</dbReference>
<gene>
    <name evidence="2" type="ORF">DWW08_00665</name>
</gene>
<feature type="region of interest" description="Disordered" evidence="1">
    <location>
        <begin position="47"/>
        <end position="75"/>
    </location>
</feature>
<organism evidence="2 3">
    <name type="scientific">Bacteroides fragilis</name>
    <dbReference type="NCBI Taxonomy" id="817"/>
    <lineage>
        <taxon>Bacteria</taxon>
        <taxon>Pseudomonadati</taxon>
        <taxon>Bacteroidota</taxon>
        <taxon>Bacteroidia</taxon>
        <taxon>Bacteroidales</taxon>
        <taxon>Bacteroidaceae</taxon>
        <taxon>Bacteroides</taxon>
    </lineage>
</organism>
<evidence type="ECO:0000313" key="3">
    <source>
        <dbReference type="Proteomes" id="UP000286270"/>
    </source>
</evidence>